<dbReference type="AlphaFoldDB" id="A0AAJ7TXW6"/>
<dbReference type="InterPro" id="IPR011041">
    <property type="entry name" value="Quinoprot_gluc/sorb_DH_b-prop"/>
</dbReference>
<evidence type="ECO:0000256" key="3">
    <source>
        <dbReference type="PROSITE-ProRule" id="PRU00446"/>
    </source>
</evidence>
<dbReference type="Pfam" id="PF02191">
    <property type="entry name" value="OLF"/>
    <property type="match status" value="1"/>
</dbReference>
<proteinExistence type="predicted"/>
<name>A0AAJ7TXW6_PETMA</name>
<dbReference type="PANTHER" id="PTHR23192">
    <property type="entry name" value="OLFACTOMEDIN-RELATED"/>
    <property type="match status" value="1"/>
</dbReference>
<evidence type="ECO:0000313" key="7">
    <source>
        <dbReference type="RefSeq" id="XP_032824717.1"/>
    </source>
</evidence>
<keyword evidence="6" id="KW-1185">Reference proteome</keyword>
<dbReference type="RefSeq" id="XP_032824718.1">
    <property type="nucleotide sequence ID" value="XM_032968827.1"/>
</dbReference>
<accession>A0AAJ7TXW6</accession>
<keyword evidence="2" id="KW-0964">Secreted</keyword>
<dbReference type="SMART" id="SM00284">
    <property type="entry name" value="OLF"/>
    <property type="match status" value="1"/>
</dbReference>
<dbReference type="PANTHER" id="PTHR23192:SF7">
    <property type="entry name" value="OLFACTOMEDIN-4"/>
    <property type="match status" value="1"/>
</dbReference>
<feature type="signal peptide" evidence="4">
    <location>
        <begin position="1"/>
        <end position="23"/>
    </location>
</feature>
<evidence type="ECO:0000256" key="4">
    <source>
        <dbReference type="SAM" id="SignalP"/>
    </source>
</evidence>
<dbReference type="PROSITE" id="PS51132">
    <property type="entry name" value="OLF"/>
    <property type="match status" value="1"/>
</dbReference>
<dbReference type="SUPFAM" id="SSF50952">
    <property type="entry name" value="Soluble quinoprotein glucose dehydrogenase"/>
    <property type="match status" value="1"/>
</dbReference>
<feature type="chain" id="PRO_5044709414" evidence="4">
    <location>
        <begin position="24"/>
        <end position="473"/>
    </location>
</feature>
<dbReference type="KEGG" id="pmrn:116950770"/>
<feature type="domain" description="Olfactomedin-like" evidence="5">
    <location>
        <begin position="198"/>
        <end position="473"/>
    </location>
</feature>
<dbReference type="InterPro" id="IPR050605">
    <property type="entry name" value="Olfactomedin-like_domain"/>
</dbReference>
<evidence type="ECO:0000256" key="1">
    <source>
        <dbReference type="ARBA" id="ARBA00004613"/>
    </source>
</evidence>
<dbReference type="GeneID" id="116950770"/>
<dbReference type="InterPro" id="IPR003112">
    <property type="entry name" value="Olfac-like_dom"/>
</dbReference>
<gene>
    <name evidence="7 8" type="primary">LOC116950770</name>
</gene>
<comment type="subcellular location">
    <subcellularLocation>
        <location evidence="1">Secreted</location>
    </subcellularLocation>
</comment>
<comment type="caution">
    <text evidence="3">Lacks conserved residue(s) required for the propagation of feature annotation.</text>
</comment>
<reference evidence="7 8" key="1">
    <citation type="submission" date="2025-04" db="UniProtKB">
        <authorList>
            <consortium name="RefSeq"/>
        </authorList>
    </citation>
    <scope>IDENTIFICATION</scope>
    <source>
        <tissue evidence="7 8">Sperm</tissue>
    </source>
</reference>
<dbReference type="Proteomes" id="UP001318040">
    <property type="component" value="Chromosome 40"/>
</dbReference>
<evidence type="ECO:0000256" key="2">
    <source>
        <dbReference type="ARBA" id="ARBA00022525"/>
    </source>
</evidence>
<evidence type="ECO:0000313" key="6">
    <source>
        <dbReference type="Proteomes" id="UP001318040"/>
    </source>
</evidence>
<dbReference type="RefSeq" id="XP_032824717.1">
    <property type="nucleotide sequence ID" value="XM_032968826.1"/>
</dbReference>
<dbReference type="GO" id="GO:0007165">
    <property type="term" value="P:signal transduction"/>
    <property type="evidence" value="ECO:0007669"/>
    <property type="project" value="TreeGrafter"/>
</dbReference>
<dbReference type="GO" id="GO:0005615">
    <property type="term" value="C:extracellular space"/>
    <property type="evidence" value="ECO:0007669"/>
    <property type="project" value="TreeGrafter"/>
</dbReference>
<protein>
    <submittedName>
        <fullName evidence="7 8">Olfactomedin-4-like</fullName>
    </submittedName>
</protein>
<evidence type="ECO:0000259" key="5">
    <source>
        <dbReference type="PROSITE" id="PS51132"/>
    </source>
</evidence>
<organism evidence="6 8">
    <name type="scientific">Petromyzon marinus</name>
    <name type="common">Sea lamprey</name>
    <dbReference type="NCBI Taxonomy" id="7757"/>
    <lineage>
        <taxon>Eukaryota</taxon>
        <taxon>Metazoa</taxon>
        <taxon>Chordata</taxon>
        <taxon>Craniata</taxon>
        <taxon>Vertebrata</taxon>
        <taxon>Cyclostomata</taxon>
        <taxon>Hyperoartia</taxon>
        <taxon>Petromyzontiformes</taxon>
        <taxon>Petromyzontidae</taxon>
        <taxon>Petromyzon</taxon>
    </lineage>
</organism>
<sequence>MFTMGKCILVLCLIWMVLLKVEASGTPRVNASQAQNGMCQCTVLVADSVFPADRVESLQDTSRTLALRVEAQAQKLQHMEATVSLYAVRLANLTRRLESSFLGDVSITELDFELLRAEVKEMELLILELKSTMAVSNPVLETLLAEVGNASATVNALERFDKNSVLEVRRQVAGLRRRLQECQSQNHSSTPRPLPHWSCERGDLVGVGQPLLHQLNWRGFPYKYGAWGKDGDPPAGKEESYWVAPLNTDGRLMEVLRSHKNYNDLLTFRAAVDKNLFTTDSRGNKIYTNTPQGAGMVVYRNHLYFNCYNTRDVCKVNLDTNAVSRKPLAEAVFNNRFSYSSSTWQDFDFAVDENGLWLIFSTEASGGNAVLGRVNETDLSVGDVVKTNLYKPGASNAFMACGKLYATRTVSTSKEEVFYVFDTSTGRETVMEKPIVMDKMVEAVQSLSYNPIDNKLYMYNDGYLVTYDLVFKQ</sequence>
<evidence type="ECO:0000313" key="8">
    <source>
        <dbReference type="RefSeq" id="XP_032824718.1"/>
    </source>
</evidence>
<keyword evidence="4" id="KW-0732">Signal</keyword>